<evidence type="ECO:0000313" key="2">
    <source>
        <dbReference type="EMBL" id="GAB1221238.1"/>
    </source>
</evidence>
<gene>
    <name evidence="2" type="ORF">ENUP19_0072G0010</name>
</gene>
<reference evidence="2 3" key="1">
    <citation type="journal article" date="2019" name="PLoS Negl. Trop. Dis.">
        <title>Whole genome sequencing of Entamoeba nuttalli reveals mammalian host-related molecular signatures and a novel octapeptide-repeat surface protein.</title>
        <authorList>
            <person name="Tanaka M."/>
            <person name="Makiuchi T."/>
            <person name="Komiyama T."/>
            <person name="Shiina T."/>
            <person name="Osaki K."/>
            <person name="Tachibana H."/>
        </authorList>
    </citation>
    <scope>NUCLEOTIDE SEQUENCE [LARGE SCALE GENOMIC DNA]</scope>
    <source>
        <strain evidence="2 3">P19-061405</strain>
    </source>
</reference>
<organism evidence="2 3">
    <name type="scientific">Entamoeba nuttalli</name>
    <dbReference type="NCBI Taxonomy" id="412467"/>
    <lineage>
        <taxon>Eukaryota</taxon>
        <taxon>Amoebozoa</taxon>
        <taxon>Evosea</taxon>
        <taxon>Archamoebae</taxon>
        <taxon>Mastigamoebida</taxon>
        <taxon>Entamoebidae</taxon>
        <taxon>Entamoeba</taxon>
    </lineage>
</organism>
<feature type="domain" description="EF-hand" evidence="1">
    <location>
        <begin position="54"/>
        <end position="70"/>
    </location>
</feature>
<protein>
    <recommendedName>
        <fullName evidence="1">EF-hand domain-containing protein</fullName>
    </recommendedName>
</protein>
<evidence type="ECO:0000313" key="3">
    <source>
        <dbReference type="Proteomes" id="UP001628156"/>
    </source>
</evidence>
<dbReference type="Proteomes" id="UP001628156">
    <property type="component" value="Unassembled WGS sequence"/>
</dbReference>
<comment type="caution">
    <text evidence="2">The sequence shown here is derived from an EMBL/GenBank/DDBJ whole genome shotgun (WGS) entry which is preliminary data.</text>
</comment>
<keyword evidence="3" id="KW-1185">Reference proteome</keyword>
<dbReference type="PROSITE" id="PS50222">
    <property type="entry name" value="EF_HAND_2"/>
    <property type="match status" value="1"/>
</dbReference>
<sequence>MSKSIDDTEIFIEEENKRKTEIDFVMITMKNQQNEYIKYILIRWFGEIEWNVYKTIDEIAEHFKEFDKNK</sequence>
<proteinExistence type="predicted"/>
<name>A0ABQ0DET0_9EUKA</name>
<evidence type="ECO:0000259" key="1">
    <source>
        <dbReference type="PROSITE" id="PS50222"/>
    </source>
</evidence>
<accession>A0ABQ0DET0</accession>
<dbReference type="EMBL" id="BAAFRS010000072">
    <property type="protein sequence ID" value="GAB1221238.1"/>
    <property type="molecule type" value="Genomic_DNA"/>
</dbReference>
<dbReference type="InterPro" id="IPR002048">
    <property type="entry name" value="EF_hand_dom"/>
</dbReference>